<feature type="domain" description="Phosphotyrosine protein phosphatase I" evidence="2">
    <location>
        <begin position="4"/>
        <end position="136"/>
    </location>
</feature>
<evidence type="ECO:0000256" key="1">
    <source>
        <dbReference type="ARBA" id="ARBA00022849"/>
    </source>
</evidence>
<evidence type="ECO:0000259" key="2">
    <source>
        <dbReference type="SMART" id="SM00226"/>
    </source>
</evidence>
<dbReference type="SUPFAM" id="SSF52788">
    <property type="entry name" value="Phosphotyrosine protein phosphatases I"/>
    <property type="match status" value="1"/>
</dbReference>
<sequence length="142" mass="16408">MRMKKILIVSEGNACRSAMAEGWFSYYSRGSATVKSAGINPKALDMRAAQSMMDAVIDITKHKPKSIDEFKNEEFDIVLVMDKKLTTDIRTTIKHKNLYTYHFNPPLVSDDEKTTLKAYDALRDDIENWAFDFIHEHIKKLF</sequence>
<dbReference type="Pfam" id="PF01451">
    <property type="entry name" value="LMWPc"/>
    <property type="match status" value="1"/>
</dbReference>
<gene>
    <name evidence="3" type="ORF">FHG85_07990</name>
</gene>
<keyword evidence="1" id="KW-0059">Arsenical resistance</keyword>
<dbReference type="EMBL" id="CP041345">
    <property type="protein sequence ID" value="QKG80203.1"/>
    <property type="molecule type" value="Genomic_DNA"/>
</dbReference>
<keyword evidence="4" id="KW-1185">Reference proteome</keyword>
<dbReference type="PANTHER" id="PTHR43428">
    <property type="entry name" value="ARSENATE REDUCTASE"/>
    <property type="match status" value="1"/>
</dbReference>
<evidence type="ECO:0000313" key="4">
    <source>
        <dbReference type="Proteomes" id="UP000500961"/>
    </source>
</evidence>
<dbReference type="InterPro" id="IPR023485">
    <property type="entry name" value="Ptyr_pPase"/>
</dbReference>
<organism evidence="3 4">
    <name type="scientific">Tenuifilum thalassicum</name>
    <dbReference type="NCBI Taxonomy" id="2590900"/>
    <lineage>
        <taxon>Bacteria</taxon>
        <taxon>Pseudomonadati</taxon>
        <taxon>Bacteroidota</taxon>
        <taxon>Bacteroidia</taxon>
        <taxon>Bacteroidales</taxon>
        <taxon>Tenuifilaceae</taxon>
        <taxon>Tenuifilum</taxon>
    </lineage>
</organism>
<dbReference type="PANTHER" id="PTHR43428:SF1">
    <property type="entry name" value="ARSENATE REDUCTASE"/>
    <property type="match status" value="1"/>
</dbReference>
<protein>
    <recommendedName>
        <fullName evidence="2">Phosphotyrosine protein phosphatase I domain-containing protein</fullName>
    </recommendedName>
</protein>
<dbReference type="KEGG" id="ttz:FHG85_07990"/>
<dbReference type="Proteomes" id="UP000500961">
    <property type="component" value="Chromosome"/>
</dbReference>
<evidence type="ECO:0000313" key="3">
    <source>
        <dbReference type="EMBL" id="QKG80203.1"/>
    </source>
</evidence>
<dbReference type="SMART" id="SM00226">
    <property type="entry name" value="LMWPc"/>
    <property type="match status" value="1"/>
</dbReference>
<accession>A0A7D4BDY1</accession>
<dbReference type="InterPro" id="IPR036196">
    <property type="entry name" value="Ptyr_pPase_sf"/>
</dbReference>
<dbReference type="Gene3D" id="3.40.50.2300">
    <property type="match status" value="1"/>
</dbReference>
<proteinExistence type="predicted"/>
<dbReference type="AlphaFoldDB" id="A0A7D4BDY1"/>
<reference evidence="3 4" key="1">
    <citation type="submission" date="2019-07" db="EMBL/GenBank/DDBJ databases">
        <title>Thalassofilum flectens gen. nov., sp. nov., a novel moderate thermophilic anaerobe from a shallow sea hot spring in Kunashir Island (Russia), representing a new family in the order Bacteroidales, and proposal of Thalassofilacea fam. nov.</title>
        <authorList>
            <person name="Kochetkova T.V."/>
            <person name="Podosokorskaya O.A."/>
            <person name="Novikov A."/>
            <person name="Elcheninov A.G."/>
            <person name="Toshchakov S.V."/>
            <person name="Kublanov I.V."/>
        </authorList>
    </citation>
    <scope>NUCLEOTIDE SEQUENCE [LARGE SCALE GENOMIC DNA]</scope>
    <source>
        <strain evidence="3 4">38-H</strain>
    </source>
</reference>
<dbReference type="GO" id="GO:0046685">
    <property type="term" value="P:response to arsenic-containing substance"/>
    <property type="evidence" value="ECO:0007669"/>
    <property type="project" value="UniProtKB-KW"/>
</dbReference>
<name>A0A7D4BDY1_9BACT</name>